<evidence type="ECO:0000259" key="1">
    <source>
        <dbReference type="Pfam" id="PF03466"/>
    </source>
</evidence>
<dbReference type="InterPro" id="IPR050950">
    <property type="entry name" value="HTH-type_LysR_regulators"/>
</dbReference>
<dbReference type="InterPro" id="IPR005119">
    <property type="entry name" value="LysR_subst-bd"/>
</dbReference>
<dbReference type="EMBL" id="AP027735">
    <property type="protein sequence ID" value="BDZ57967.1"/>
    <property type="molecule type" value="Genomic_DNA"/>
</dbReference>
<dbReference type="Pfam" id="PF03466">
    <property type="entry name" value="LysR_substrate"/>
    <property type="match status" value="1"/>
</dbReference>
<dbReference type="SUPFAM" id="SSF53850">
    <property type="entry name" value="Periplasmic binding protein-like II"/>
    <property type="match status" value="1"/>
</dbReference>
<keyword evidence="3" id="KW-1185">Reference proteome</keyword>
<name>A0ABN6YKF7_9MICO</name>
<gene>
    <name evidence="2" type="ORF">GCM10025872_16240</name>
</gene>
<organism evidence="2 3">
    <name type="scientific">Barrientosiimonas endolithica</name>
    <dbReference type="NCBI Taxonomy" id="1535208"/>
    <lineage>
        <taxon>Bacteria</taxon>
        <taxon>Bacillati</taxon>
        <taxon>Actinomycetota</taxon>
        <taxon>Actinomycetes</taxon>
        <taxon>Micrococcales</taxon>
        <taxon>Dermacoccaceae</taxon>
        <taxon>Barrientosiimonas</taxon>
    </lineage>
</organism>
<accession>A0ABN6YKF7</accession>
<reference evidence="3" key="1">
    <citation type="journal article" date="2019" name="Int. J. Syst. Evol. Microbiol.">
        <title>The Global Catalogue of Microorganisms (GCM) 10K type strain sequencing project: providing services to taxonomists for standard genome sequencing and annotation.</title>
        <authorList>
            <consortium name="The Broad Institute Genomics Platform"/>
            <consortium name="The Broad Institute Genome Sequencing Center for Infectious Disease"/>
            <person name="Wu L."/>
            <person name="Ma J."/>
        </authorList>
    </citation>
    <scope>NUCLEOTIDE SEQUENCE [LARGE SCALE GENOMIC DNA]</scope>
    <source>
        <strain evidence="3">NBRC 110608</strain>
    </source>
</reference>
<protein>
    <recommendedName>
        <fullName evidence="1">LysR substrate-binding domain-containing protein</fullName>
    </recommendedName>
</protein>
<sequence>MTAAPTGSRGLVTALQERRLDLAFVATRTGPPGIRFVPIAESELRLVVPEDDELVRRSRVGLPDLAGRSFIDAPEGYGTRAVIDAAFAEAGVGRRVTLEINDLGTGFDYVRHGLGIALLPDYLMPTSDLTGVAVLCMDDEAELTWPVALAARADRAPSAAAAALEELVRETTVAGNPVAG</sequence>
<dbReference type="PANTHER" id="PTHR30419">
    <property type="entry name" value="HTH-TYPE TRANSCRIPTIONAL REGULATOR YBHD"/>
    <property type="match status" value="1"/>
</dbReference>
<evidence type="ECO:0000313" key="3">
    <source>
        <dbReference type="Proteomes" id="UP001321421"/>
    </source>
</evidence>
<feature type="domain" description="LysR substrate-binding" evidence="1">
    <location>
        <begin position="7"/>
        <end position="171"/>
    </location>
</feature>
<dbReference type="Gene3D" id="3.40.190.290">
    <property type="match status" value="1"/>
</dbReference>
<evidence type="ECO:0000313" key="2">
    <source>
        <dbReference type="EMBL" id="BDZ57967.1"/>
    </source>
</evidence>
<dbReference type="Proteomes" id="UP001321421">
    <property type="component" value="Chromosome"/>
</dbReference>
<proteinExistence type="predicted"/>